<name>A0A1H5TG31_9GAMM</name>
<organism evidence="5 6">
    <name type="scientific">Marinobacterium lutimaris</name>
    <dbReference type="NCBI Taxonomy" id="568106"/>
    <lineage>
        <taxon>Bacteria</taxon>
        <taxon>Pseudomonadati</taxon>
        <taxon>Pseudomonadota</taxon>
        <taxon>Gammaproteobacteria</taxon>
        <taxon>Oceanospirillales</taxon>
        <taxon>Oceanospirillaceae</taxon>
        <taxon>Marinobacterium</taxon>
    </lineage>
</organism>
<feature type="region of interest" description="Disordered" evidence="3">
    <location>
        <begin position="1"/>
        <end position="35"/>
    </location>
</feature>
<proteinExistence type="predicted"/>
<dbReference type="EMBL" id="FNVQ01000001">
    <property type="protein sequence ID" value="SEF61724.1"/>
    <property type="molecule type" value="Genomic_DNA"/>
</dbReference>
<evidence type="ECO:0000256" key="1">
    <source>
        <dbReference type="ARBA" id="ARBA00004370"/>
    </source>
</evidence>
<evidence type="ECO:0000313" key="6">
    <source>
        <dbReference type="Proteomes" id="UP000236745"/>
    </source>
</evidence>
<evidence type="ECO:0000313" key="5">
    <source>
        <dbReference type="EMBL" id="SEF61724.1"/>
    </source>
</evidence>
<dbReference type="Gene3D" id="2.40.160.50">
    <property type="entry name" value="membrane protein fhac: a member of the omp85/tpsb transporter family"/>
    <property type="match status" value="1"/>
</dbReference>
<dbReference type="AlphaFoldDB" id="A0A1H5TG31"/>
<evidence type="ECO:0000256" key="2">
    <source>
        <dbReference type="ARBA" id="ARBA00023136"/>
    </source>
</evidence>
<dbReference type="Pfam" id="PF01103">
    <property type="entry name" value="Omp85"/>
    <property type="match status" value="1"/>
</dbReference>
<gene>
    <name evidence="5" type="ORF">SAMN05444390_10165</name>
</gene>
<comment type="subcellular location">
    <subcellularLocation>
        <location evidence="1">Membrane</location>
    </subcellularLocation>
</comment>
<feature type="domain" description="Bacterial surface antigen (D15)" evidence="4">
    <location>
        <begin position="198"/>
        <end position="392"/>
    </location>
</feature>
<evidence type="ECO:0000259" key="4">
    <source>
        <dbReference type="Pfam" id="PF01103"/>
    </source>
</evidence>
<protein>
    <submittedName>
        <fullName evidence="5">Surface antigen</fullName>
    </submittedName>
</protein>
<evidence type="ECO:0000256" key="3">
    <source>
        <dbReference type="SAM" id="MobiDB-lite"/>
    </source>
</evidence>
<keyword evidence="2" id="KW-0472">Membrane</keyword>
<feature type="compositionally biased region" description="Basic residues" evidence="3">
    <location>
        <begin position="1"/>
        <end position="11"/>
    </location>
</feature>
<dbReference type="GO" id="GO:0019867">
    <property type="term" value="C:outer membrane"/>
    <property type="evidence" value="ECO:0007669"/>
    <property type="project" value="InterPro"/>
</dbReference>
<reference evidence="5 6" key="1">
    <citation type="submission" date="2016-10" db="EMBL/GenBank/DDBJ databases">
        <authorList>
            <person name="de Groot N.N."/>
        </authorList>
    </citation>
    <scope>NUCLEOTIDE SEQUENCE [LARGE SCALE GENOMIC DNA]</scope>
    <source>
        <strain evidence="5 6">DSM 22012</strain>
    </source>
</reference>
<accession>A0A1H5TG31</accession>
<keyword evidence="6" id="KW-1185">Reference proteome</keyword>
<sequence>MENMKKTRARRPSPVASRGTFRTGSDFDNLSGAGAAPSRMMSRARQLGLLIAACGLSSALSSTVWAASQTVGDFTENNAASKDSVNLASGGSWVVAPIPKSSPTLGAGLQPVVLYMHPPKQDNPNRESAITGVGGLYTDNNSYVVGAFHKDYLFQGRLRTMMALGKGKLNLNYFGVGDSGFLTDHPLGYSIEMDVLYLGVQARIPHTEHWYFGPNFLYTQGTVSFRLSELAPIFPDVGRSVNIAALGLDLSYDTRDDSLYPKDGTYFTASVSDYGETWGGDYDYRKYGLSLSHYFSLGPKLVLAANGEMKGSSGDVPFFDMPNLGIRGYESGRFIDDFTFMTRAELRYQFRPRWGFVTFADGGMVNDSISGLLSGEAGLGYGVGVRYRASEGSTLNLSLDVARTSEDTGIYIRVGEMF</sequence>
<dbReference type="Proteomes" id="UP000236745">
    <property type="component" value="Unassembled WGS sequence"/>
</dbReference>
<dbReference type="InterPro" id="IPR000184">
    <property type="entry name" value="Bac_surfAg_D15"/>
</dbReference>